<dbReference type="InterPro" id="IPR002792">
    <property type="entry name" value="TRAM_dom"/>
</dbReference>
<dbReference type="AlphaFoldDB" id="A0A7C1NSR9"/>
<organism evidence="2">
    <name type="scientific">candidate division WOR-3 bacterium</name>
    <dbReference type="NCBI Taxonomy" id="2052148"/>
    <lineage>
        <taxon>Bacteria</taxon>
        <taxon>Bacteria division WOR-3</taxon>
    </lineage>
</organism>
<proteinExistence type="predicted"/>
<reference evidence="2" key="1">
    <citation type="journal article" date="2020" name="mSystems">
        <title>Genome- and Community-Level Interaction Insights into Carbon Utilization and Element Cycling Functions of Hydrothermarchaeota in Hydrothermal Sediment.</title>
        <authorList>
            <person name="Zhou Z."/>
            <person name="Liu Y."/>
            <person name="Xu W."/>
            <person name="Pan J."/>
            <person name="Luo Z.H."/>
            <person name="Li M."/>
        </authorList>
    </citation>
    <scope>NUCLEOTIDE SEQUENCE [LARGE SCALE GENOMIC DNA]</scope>
    <source>
        <strain evidence="2">SpSt-265</strain>
        <strain evidence="3">SpSt-465</strain>
    </source>
</reference>
<protein>
    <submittedName>
        <fullName evidence="2">TRAM domain-containing protein</fullName>
    </submittedName>
</protein>
<evidence type="ECO:0000313" key="3">
    <source>
        <dbReference type="EMBL" id="HFJ54024.1"/>
    </source>
</evidence>
<gene>
    <name evidence="2" type="ORF">ENP94_00430</name>
    <name evidence="3" type="ORF">ENS16_04965</name>
</gene>
<feature type="domain" description="TRAM" evidence="1">
    <location>
        <begin position="119"/>
        <end position="180"/>
    </location>
</feature>
<comment type="caution">
    <text evidence="2">The sequence shown here is derived from an EMBL/GenBank/DDBJ whole genome shotgun (WGS) entry which is preliminary data.</text>
</comment>
<evidence type="ECO:0000313" key="2">
    <source>
        <dbReference type="EMBL" id="HEA86460.1"/>
    </source>
</evidence>
<sequence length="189" mass="21191">MLFRKTKTFIIDSDTLADPRVVKFLQLGLLTGRLLLPQPGIQPDESEYSLQRAKEHIEQLKRIPTLKLKILPFKSTDELMNIARKYHATLITIRSELKHAANGFQVITTAELFELFRPAYLPGTTLRVKISKRGKERNEGIGYLEGGIKVVVENGGNAVGQEVDVIIQGGIDTDVGQVLFAKPKFIELH</sequence>
<dbReference type="EMBL" id="DSLG01000002">
    <property type="protein sequence ID" value="HEA86460.1"/>
    <property type="molecule type" value="Genomic_DNA"/>
</dbReference>
<name>A0A7C1NSR9_UNCW3</name>
<dbReference type="Pfam" id="PF01938">
    <property type="entry name" value="TRAM"/>
    <property type="match status" value="1"/>
</dbReference>
<dbReference type="EMBL" id="DSTU01000006">
    <property type="protein sequence ID" value="HFJ54024.1"/>
    <property type="molecule type" value="Genomic_DNA"/>
</dbReference>
<accession>A0A7C1NSR9</accession>
<dbReference type="PROSITE" id="PS50926">
    <property type="entry name" value="TRAM"/>
    <property type="match status" value="1"/>
</dbReference>
<evidence type="ECO:0000259" key="1">
    <source>
        <dbReference type="PROSITE" id="PS50926"/>
    </source>
</evidence>